<evidence type="ECO:0000259" key="8">
    <source>
        <dbReference type="PROSITE" id="PS50928"/>
    </source>
</evidence>
<feature type="domain" description="ABC transmembrane type-1" evidence="8">
    <location>
        <begin position="103"/>
        <end position="292"/>
    </location>
</feature>
<evidence type="ECO:0000313" key="9">
    <source>
        <dbReference type="EMBL" id="RDB31579.1"/>
    </source>
</evidence>
<evidence type="ECO:0000256" key="3">
    <source>
        <dbReference type="ARBA" id="ARBA00022475"/>
    </source>
</evidence>
<dbReference type="RefSeq" id="WP_114544253.1">
    <property type="nucleotide sequence ID" value="NZ_QQBG01000011.1"/>
</dbReference>
<keyword evidence="4 7" id="KW-0812">Transmembrane</keyword>
<evidence type="ECO:0000313" key="10">
    <source>
        <dbReference type="Proteomes" id="UP000253816"/>
    </source>
</evidence>
<dbReference type="PROSITE" id="PS50928">
    <property type="entry name" value="ABC_TM1"/>
    <property type="match status" value="1"/>
</dbReference>
<gene>
    <name evidence="9" type="ORF">HAT2_00314</name>
</gene>
<dbReference type="SUPFAM" id="SSF161098">
    <property type="entry name" value="MetI-like"/>
    <property type="match status" value="1"/>
</dbReference>
<dbReference type="InterPro" id="IPR035906">
    <property type="entry name" value="MetI-like_sf"/>
</dbReference>
<comment type="subcellular location">
    <subcellularLocation>
        <location evidence="1 7">Cell membrane</location>
        <topology evidence="1 7">Multi-pass membrane protein</topology>
    </subcellularLocation>
</comment>
<dbReference type="EMBL" id="QQBG01000011">
    <property type="protein sequence ID" value="RDB31579.1"/>
    <property type="molecule type" value="Genomic_DNA"/>
</dbReference>
<dbReference type="GO" id="GO:0055085">
    <property type="term" value="P:transmembrane transport"/>
    <property type="evidence" value="ECO:0007669"/>
    <property type="project" value="InterPro"/>
</dbReference>
<protein>
    <submittedName>
        <fullName evidence="9">Oligopeptide transport system permease protein OppC</fullName>
    </submittedName>
</protein>
<dbReference type="GO" id="GO:0005886">
    <property type="term" value="C:plasma membrane"/>
    <property type="evidence" value="ECO:0007669"/>
    <property type="project" value="UniProtKB-SubCell"/>
</dbReference>
<dbReference type="Pfam" id="PF00528">
    <property type="entry name" value="BPD_transp_1"/>
    <property type="match status" value="1"/>
</dbReference>
<dbReference type="InterPro" id="IPR025966">
    <property type="entry name" value="OppC_N"/>
</dbReference>
<evidence type="ECO:0000256" key="2">
    <source>
        <dbReference type="ARBA" id="ARBA00022448"/>
    </source>
</evidence>
<evidence type="ECO:0000256" key="4">
    <source>
        <dbReference type="ARBA" id="ARBA00022692"/>
    </source>
</evidence>
<dbReference type="PANTHER" id="PTHR43386">
    <property type="entry name" value="OLIGOPEPTIDE TRANSPORT SYSTEM PERMEASE PROTEIN APPC"/>
    <property type="match status" value="1"/>
</dbReference>
<proteinExistence type="inferred from homology"/>
<feature type="transmembrane region" description="Helical" evidence="7">
    <location>
        <begin position="114"/>
        <end position="135"/>
    </location>
</feature>
<feature type="transmembrane region" description="Helical" evidence="7">
    <location>
        <begin position="43"/>
        <end position="63"/>
    </location>
</feature>
<feature type="transmembrane region" description="Helical" evidence="7">
    <location>
        <begin position="211"/>
        <end position="232"/>
    </location>
</feature>
<comment type="caution">
    <text evidence="9">The sequence shown here is derived from an EMBL/GenBank/DDBJ whole genome shotgun (WGS) entry which is preliminary data.</text>
</comment>
<organism evidence="9 10">
    <name type="scientific">Candidatus Similichlamydia laticola</name>
    <dbReference type="NCBI Taxonomy" id="2170265"/>
    <lineage>
        <taxon>Bacteria</taxon>
        <taxon>Pseudomonadati</taxon>
        <taxon>Chlamydiota</taxon>
        <taxon>Chlamydiia</taxon>
        <taxon>Parachlamydiales</taxon>
        <taxon>Candidatus Parilichlamydiaceae</taxon>
        <taxon>Candidatus Similichlamydia</taxon>
    </lineage>
</organism>
<evidence type="ECO:0000256" key="6">
    <source>
        <dbReference type="ARBA" id="ARBA00023136"/>
    </source>
</evidence>
<feature type="transmembrane region" description="Helical" evidence="7">
    <location>
        <begin position="244"/>
        <end position="267"/>
    </location>
</feature>
<keyword evidence="5 7" id="KW-1133">Transmembrane helix</keyword>
<accession>A0A369KAF0</accession>
<dbReference type="CDD" id="cd06261">
    <property type="entry name" value="TM_PBP2"/>
    <property type="match status" value="1"/>
</dbReference>
<keyword evidence="3" id="KW-1003">Cell membrane</keyword>
<sequence>MDKNESLFSPLEKTQEEGRPLEEMHFPSKVALVFRQFVRSRTASGSLLFVLVLLWGAIFIPVFSSHTYYENHLQSVNAPPSTEFWFGTDELGRDIFVRVWSGARISLGVGIGSAIIDLVLGILFGGISGYFGGWIDEVMMRVIDALDGVPTLLKAMALRCLFRGGFFTVLFIIALVSWCRTARIVRFQVLQCKHQDFVLAAKAIGANKRHIFFFHILPNIWGPLIVSVTLSVPSAIFGEGFLSFLGMGVDLPVASWGSMASSGLAALRYYPWRLFFPIIFIFMTMLAFNWIGDGLRDALDPRGFVEEEDPA</sequence>
<evidence type="ECO:0000256" key="1">
    <source>
        <dbReference type="ARBA" id="ARBA00004651"/>
    </source>
</evidence>
<keyword evidence="2 7" id="KW-0813">Transport</keyword>
<dbReference type="Gene3D" id="1.10.3720.10">
    <property type="entry name" value="MetI-like"/>
    <property type="match status" value="1"/>
</dbReference>
<reference evidence="9 10" key="1">
    <citation type="submission" date="2018-07" db="EMBL/GenBank/DDBJ databases">
        <title>Comparative genomics of the Candidatus Parilichlamydiaceae reveals evidence of convergent evolution and genome reduction in the phylum Chlamydiae.</title>
        <authorList>
            <person name="Taylor-Brown A."/>
            <person name="Polkinghorne A."/>
        </authorList>
    </citation>
    <scope>NUCLEOTIDE SEQUENCE [LARGE SCALE GENOMIC DNA]</scope>
    <source>
        <strain evidence="9 10">Hat2</strain>
    </source>
</reference>
<evidence type="ECO:0000256" key="5">
    <source>
        <dbReference type="ARBA" id="ARBA00022989"/>
    </source>
</evidence>
<dbReference type="PANTHER" id="PTHR43386:SF22">
    <property type="entry name" value="OLIGOPEPTIDE TRANSPORT SYSTEM PERMEASE PROTEIN OPPC"/>
    <property type="match status" value="1"/>
</dbReference>
<keyword evidence="6 7" id="KW-0472">Membrane</keyword>
<dbReference type="OrthoDB" id="9797472at2"/>
<dbReference type="AlphaFoldDB" id="A0A369KAF0"/>
<name>A0A369KAF0_9BACT</name>
<dbReference type="Pfam" id="PF12911">
    <property type="entry name" value="OppC_N"/>
    <property type="match status" value="1"/>
</dbReference>
<feature type="transmembrane region" description="Helical" evidence="7">
    <location>
        <begin position="155"/>
        <end position="178"/>
    </location>
</feature>
<evidence type="ECO:0000256" key="7">
    <source>
        <dbReference type="RuleBase" id="RU363032"/>
    </source>
</evidence>
<dbReference type="Proteomes" id="UP000253816">
    <property type="component" value="Unassembled WGS sequence"/>
</dbReference>
<dbReference type="InterPro" id="IPR000515">
    <property type="entry name" value="MetI-like"/>
</dbReference>
<dbReference type="InterPro" id="IPR050366">
    <property type="entry name" value="BP-dependent_transpt_permease"/>
</dbReference>
<feature type="transmembrane region" description="Helical" evidence="7">
    <location>
        <begin position="274"/>
        <end position="292"/>
    </location>
</feature>
<comment type="similarity">
    <text evidence="7">Belongs to the binding-protein-dependent transport system permease family.</text>
</comment>
<keyword evidence="10" id="KW-1185">Reference proteome</keyword>